<dbReference type="Pfam" id="PF04909">
    <property type="entry name" value="Amidohydro_2"/>
    <property type="match status" value="1"/>
</dbReference>
<sequence>MAGTKIDVHAHISPDFLTQAMTEAGHAQPDGMPSIPPWSEELQLEFMASADIKKSYISVSSPGVTFQSDSAKVKSLARKCNDYVADLQQRNPGKFGSFAALPIPDIPACLEEVAYALDTLKADGFTMLTSYNGVYLGDKVLDPLFKELNRRKATVFLHPTSPCPCYDGKNHRFKPLDLPNPVMEFFFDAARAVVNLIVSGTVSANPDITFIIPHCGGVLPPIVDRFTFFSSKILFSASGPQVTAEEIQDILRNRFYYDLAGFSMGNQIHGLLRFTGPDRLMYGTDYPYTPAEGIAFQAEEMDAEAKKLWSAEEIKAVYSGNAEKHFSK</sequence>
<dbReference type="GO" id="GO:0047596">
    <property type="term" value="F:6-methylsalicylate decarboxylase activity"/>
    <property type="evidence" value="ECO:0007669"/>
    <property type="project" value="UniProtKB-EC"/>
</dbReference>
<protein>
    <recommendedName>
        <fullName evidence="7">6-methylsalicylate decarboxylase</fullName>
        <ecNumber evidence="7">4.1.1.52</ecNumber>
    </recommendedName>
</protein>
<dbReference type="OMA" id="GFFMDTT"/>
<dbReference type="SUPFAM" id="SSF51556">
    <property type="entry name" value="Metallo-dependent hydrolases"/>
    <property type="match status" value="1"/>
</dbReference>
<dbReference type="PANTHER" id="PTHR21240">
    <property type="entry name" value="2-AMINO-3-CARBOXYLMUCONATE-6-SEMIALDEHYDE DECARBOXYLASE"/>
    <property type="match status" value="1"/>
</dbReference>
<evidence type="ECO:0000259" key="9">
    <source>
        <dbReference type="Pfam" id="PF04909"/>
    </source>
</evidence>
<evidence type="ECO:0000256" key="4">
    <source>
        <dbReference type="ARBA" id="ARBA00022833"/>
    </source>
</evidence>
<keyword evidence="11" id="KW-1185">Reference proteome</keyword>
<feature type="domain" description="Amidohydrolase-related" evidence="9">
    <location>
        <begin position="6"/>
        <end position="326"/>
    </location>
</feature>
<evidence type="ECO:0000256" key="3">
    <source>
        <dbReference type="ARBA" id="ARBA00022793"/>
    </source>
</evidence>
<dbReference type="AlphaFoldDB" id="A0A3E2H5T0"/>
<dbReference type="GO" id="GO:0005829">
    <property type="term" value="C:cytosol"/>
    <property type="evidence" value="ECO:0007669"/>
    <property type="project" value="TreeGrafter"/>
</dbReference>
<dbReference type="EMBL" id="NCSJ02000164">
    <property type="protein sequence ID" value="RFU28423.1"/>
    <property type="molecule type" value="Genomic_DNA"/>
</dbReference>
<dbReference type="InterPro" id="IPR032466">
    <property type="entry name" value="Metal_Hydrolase"/>
</dbReference>
<gene>
    <name evidence="10" type="ORF">B7463_g7901</name>
</gene>
<evidence type="ECO:0000256" key="8">
    <source>
        <dbReference type="RuleBase" id="RU366045"/>
    </source>
</evidence>
<dbReference type="GO" id="GO:0016787">
    <property type="term" value="F:hydrolase activity"/>
    <property type="evidence" value="ECO:0007669"/>
    <property type="project" value="InterPro"/>
</dbReference>
<dbReference type="STRING" id="5539.A0A3E2H5T0"/>
<dbReference type="PANTHER" id="PTHR21240:SF29">
    <property type="entry name" value="AMIDOHYDROLASE-RELATED DOMAIN-CONTAINING PROTEIN"/>
    <property type="match status" value="1"/>
</dbReference>
<organism evidence="10 11">
    <name type="scientific">Scytalidium lignicola</name>
    <name type="common">Hyphomycete</name>
    <dbReference type="NCBI Taxonomy" id="5539"/>
    <lineage>
        <taxon>Eukaryota</taxon>
        <taxon>Fungi</taxon>
        <taxon>Dikarya</taxon>
        <taxon>Ascomycota</taxon>
        <taxon>Pezizomycotina</taxon>
        <taxon>Leotiomycetes</taxon>
        <taxon>Leotiomycetes incertae sedis</taxon>
        <taxon>Scytalidium</taxon>
    </lineage>
</organism>
<comment type="caution">
    <text evidence="10">The sequence shown here is derived from an EMBL/GenBank/DDBJ whole genome shotgun (WGS) entry which is preliminary data.</text>
</comment>
<evidence type="ECO:0000313" key="10">
    <source>
        <dbReference type="EMBL" id="RFU28423.1"/>
    </source>
</evidence>
<evidence type="ECO:0000256" key="5">
    <source>
        <dbReference type="ARBA" id="ARBA00023239"/>
    </source>
</evidence>
<dbReference type="GO" id="GO:0019748">
    <property type="term" value="P:secondary metabolic process"/>
    <property type="evidence" value="ECO:0007669"/>
    <property type="project" value="TreeGrafter"/>
</dbReference>
<feature type="non-terminal residue" evidence="10">
    <location>
        <position position="328"/>
    </location>
</feature>
<feature type="non-terminal residue" evidence="10">
    <location>
        <position position="1"/>
    </location>
</feature>
<keyword evidence="5 8" id="KW-0456">Lyase</keyword>
<keyword evidence="2" id="KW-0479">Metal-binding</keyword>
<dbReference type="GO" id="GO:0046872">
    <property type="term" value="F:metal ion binding"/>
    <property type="evidence" value="ECO:0007669"/>
    <property type="project" value="UniProtKB-KW"/>
</dbReference>
<accession>A0A3E2H5T0</accession>
<evidence type="ECO:0000256" key="2">
    <source>
        <dbReference type="ARBA" id="ARBA00022723"/>
    </source>
</evidence>
<dbReference type="InterPro" id="IPR006680">
    <property type="entry name" value="Amidohydro-rel"/>
</dbReference>
<proteinExistence type="inferred from homology"/>
<dbReference type="Gene3D" id="3.20.20.140">
    <property type="entry name" value="Metal-dependent hydrolases"/>
    <property type="match status" value="1"/>
</dbReference>
<keyword evidence="4" id="KW-0862">Zinc</keyword>
<evidence type="ECO:0000256" key="6">
    <source>
        <dbReference type="ARBA" id="ARBA00036832"/>
    </source>
</evidence>
<name>A0A3E2H5T0_SCYLI</name>
<dbReference type="InterPro" id="IPR032465">
    <property type="entry name" value="ACMSD"/>
</dbReference>
<dbReference type="Proteomes" id="UP000258309">
    <property type="component" value="Unassembled WGS sequence"/>
</dbReference>
<evidence type="ECO:0000256" key="7">
    <source>
        <dbReference type="ARBA" id="ARBA00038889"/>
    </source>
</evidence>
<keyword evidence="3 8" id="KW-0210">Decarboxylase</keyword>
<comment type="catalytic activity">
    <reaction evidence="6">
        <text>6-methylsalicylate + H(+) = 3-methylphenol + CO2</text>
        <dbReference type="Rhea" id="RHEA:23112"/>
        <dbReference type="ChEBI" id="CHEBI:15378"/>
        <dbReference type="ChEBI" id="CHEBI:16526"/>
        <dbReference type="ChEBI" id="CHEBI:17231"/>
        <dbReference type="ChEBI" id="CHEBI:36658"/>
        <dbReference type="EC" id="4.1.1.52"/>
    </reaction>
    <physiologicalReaction direction="left-to-right" evidence="6">
        <dbReference type="Rhea" id="RHEA:23113"/>
    </physiologicalReaction>
</comment>
<reference evidence="10 11" key="1">
    <citation type="submission" date="2018-05" db="EMBL/GenBank/DDBJ databases">
        <title>Draft genome sequence of Scytalidium lignicola DSM 105466, a ubiquitous saprotrophic fungus.</title>
        <authorList>
            <person name="Buettner E."/>
            <person name="Gebauer A.M."/>
            <person name="Hofrichter M."/>
            <person name="Liers C."/>
            <person name="Kellner H."/>
        </authorList>
    </citation>
    <scope>NUCLEOTIDE SEQUENCE [LARGE SCALE GENOMIC DNA]</scope>
    <source>
        <strain evidence="10 11">DSM 105466</strain>
    </source>
</reference>
<dbReference type="OrthoDB" id="2832284at2759"/>
<dbReference type="EC" id="4.1.1.52" evidence="7"/>
<evidence type="ECO:0000313" key="11">
    <source>
        <dbReference type="Proteomes" id="UP000258309"/>
    </source>
</evidence>
<comment type="similarity">
    <text evidence="1">Belongs to the metallo-dependent hydrolases superfamily. ACMSD family.</text>
</comment>
<evidence type="ECO:0000256" key="1">
    <source>
        <dbReference type="ARBA" id="ARBA00005871"/>
    </source>
</evidence>